<dbReference type="EMBL" id="CP162551">
    <property type="protein sequence ID" value="XDI37327.1"/>
    <property type="molecule type" value="Genomic_DNA"/>
</dbReference>
<sequence length="148" mass="17008">MNTYLFTYETKIEASLEEVWSFFSTAENLVKITDFPTITLHSNPLTSEGNTIQMKIGVGPIKANWHSYIEEVKPLEYFIDVGVKVPFSIHSWRHKHAFVSLPNHTLMKDTVEIQSTLPSIILKTALKKMFTGREKAVQLHFLSEKKPE</sequence>
<dbReference type="InterPro" id="IPR023393">
    <property type="entry name" value="START-like_dom_sf"/>
</dbReference>
<dbReference type="SUPFAM" id="SSF55961">
    <property type="entry name" value="Bet v1-like"/>
    <property type="match status" value="1"/>
</dbReference>
<gene>
    <name evidence="1" type="ORF">AB3N04_03140</name>
</gene>
<dbReference type="AlphaFoldDB" id="A0AB39BTV8"/>
<dbReference type="RefSeq" id="WP_368504684.1">
    <property type="nucleotide sequence ID" value="NZ_CP162551.1"/>
</dbReference>
<protein>
    <recommendedName>
        <fullName evidence="2">SRPBCC family protein</fullName>
    </recommendedName>
</protein>
<evidence type="ECO:0008006" key="2">
    <source>
        <dbReference type="Google" id="ProtNLM"/>
    </source>
</evidence>
<organism evidence="1">
    <name type="scientific">Alkalihalophilus sp. As8PL</name>
    <dbReference type="NCBI Taxonomy" id="3237103"/>
    <lineage>
        <taxon>Bacteria</taxon>
        <taxon>Bacillati</taxon>
        <taxon>Bacillota</taxon>
        <taxon>Bacilli</taxon>
        <taxon>Bacillales</taxon>
        <taxon>Bacillaceae</taxon>
        <taxon>Alkalihalophilus</taxon>
    </lineage>
</organism>
<reference evidence="1" key="1">
    <citation type="submission" date="2024-07" db="EMBL/GenBank/DDBJ databases">
        <title>Identification and characteristics of an arsenic-resistant bacterial isolate, which belongs to a novel species.</title>
        <authorList>
            <person name="Juszczyk A."/>
            <person name="Kowalczyk A."/>
            <person name="Was K."/>
            <person name="Kosowicz W."/>
            <person name="Budzyn A."/>
            <person name="Latowski D."/>
        </authorList>
    </citation>
    <scope>NUCLEOTIDE SEQUENCE</scope>
    <source>
        <strain evidence="1">As8PL</strain>
    </source>
</reference>
<proteinExistence type="predicted"/>
<dbReference type="Gene3D" id="3.30.530.20">
    <property type="match status" value="1"/>
</dbReference>
<name>A0AB39BTV8_9BACI</name>
<evidence type="ECO:0000313" key="1">
    <source>
        <dbReference type="EMBL" id="XDI37327.1"/>
    </source>
</evidence>
<accession>A0AB39BTV8</accession>